<feature type="signal peptide" evidence="1">
    <location>
        <begin position="1"/>
        <end position="23"/>
    </location>
</feature>
<dbReference type="Proteomes" id="UP001529510">
    <property type="component" value="Unassembled WGS sequence"/>
</dbReference>
<comment type="caution">
    <text evidence="2">The sequence shown here is derived from an EMBL/GenBank/DDBJ whole genome shotgun (WGS) entry which is preliminary data.</text>
</comment>
<evidence type="ECO:0000313" key="2">
    <source>
        <dbReference type="EMBL" id="KAL0154391.1"/>
    </source>
</evidence>
<keyword evidence="1" id="KW-0732">Signal</keyword>
<protein>
    <submittedName>
        <fullName evidence="2">Uncharacterized protein</fullName>
    </submittedName>
</protein>
<reference evidence="2 3" key="1">
    <citation type="submission" date="2024-05" db="EMBL/GenBank/DDBJ databases">
        <title>Genome sequencing and assembly of Indian major carp, Cirrhinus mrigala (Hamilton, 1822).</title>
        <authorList>
            <person name="Mohindra V."/>
            <person name="Chowdhury L.M."/>
            <person name="Lal K."/>
            <person name="Jena J.K."/>
        </authorList>
    </citation>
    <scope>NUCLEOTIDE SEQUENCE [LARGE SCALE GENOMIC DNA]</scope>
    <source>
        <strain evidence="2">CM1030</strain>
        <tissue evidence="2">Blood</tissue>
    </source>
</reference>
<feature type="chain" id="PRO_5044846032" evidence="1">
    <location>
        <begin position="24"/>
        <end position="52"/>
    </location>
</feature>
<sequence length="52" mass="5104">PRVFVRDVAAGFLLVGPAVLSAAGPACTLGCVIELAGMQVGQVAVLHGDGAE</sequence>
<evidence type="ECO:0000313" key="3">
    <source>
        <dbReference type="Proteomes" id="UP001529510"/>
    </source>
</evidence>
<dbReference type="EMBL" id="JAMKFB020000029">
    <property type="protein sequence ID" value="KAL0154391.1"/>
    <property type="molecule type" value="Genomic_DNA"/>
</dbReference>
<feature type="non-terminal residue" evidence="2">
    <location>
        <position position="1"/>
    </location>
</feature>
<evidence type="ECO:0000256" key="1">
    <source>
        <dbReference type="SAM" id="SignalP"/>
    </source>
</evidence>
<proteinExistence type="predicted"/>
<accession>A0ABD0MZG8</accession>
<gene>
    <name evidence="2" type="ORF">M9458_050284</name>
</gene>
<feature type="non-terminal residue" evidence="2">
    <location>
        <position position="52"/>
    </location>
</feature>
<dbReference type="AlphaFoldDB" id="A0ABD0MZG8"/>
<name>A0ABD0MZG8_CIRMR</name>
<keyword evidence="3" id="KW-1185">Reference proteome</keyword>
<organism evidence="2 3">
    <name type="scientific">Cirrhinus mrigala</name>
    <name type="common">Mrigala</name>
    <dbReference type="NCBI Taxonomy" id="683832"/>
    <lineage>
        <taxon>Eukaryota</taxon>
        <taxon>Metazoa</taxon>
        <taxon>Chordata</taxon>
        <taxon>Craniata</taxon>
        <taxon>Vertebrata</taxon>
        <taxon>Euteleostomi</taxon>
        <taxon>Actinopterygii</taxon>
        <taxon>Neopterygii</taxon>
        <taxon>Teleostei</taxon>
        <taxon>Ostariophysi</taxon>
        <taxon>Cypriniformes</taxon>
        <taxon>Cyprinidae</taxon>
        <taxon>Labeoninae</taxon>
        <taxon>Labeonini</taxon>
        <taxon>Cirrhinus</taxon>
    </lineage>
</organism>